<feature type="region of interest" description="Disordered" evidence="4">
    <location>
        <begin position="201"/>
        <end position="223"/>
    </location>
</feature>
<evidence type="ECO:0000313" key="7">
    <source>
        <dbReference type="Proteomes" id="UP000178735"/>
    </source>
</evidence>
<dbReference type="PANTHER" id="PTHR24166:SF48">
    <property type="entry name" value="PROTEIN VAPYRIN"/>
    <property type="match status" value="1"/>
</dbReference>
<feature type="repeat" description="ANK" evidence="3">
    <location>
        <begin position="367"/>
        <end position="399"/>
    </location>
</feature>
<dbReference type="Proteomes" id="UP000178735">
    <property type="component" value="Unassembled WGS sequence"/>
</dbReference>
<accession>A0A1F7WER2</accession>
<feature type="repeat" description="ANK" evidence="3">
    <location>
        <begin position="301"/>
        <end position="333"/>
    </location>
</feature>
<evidence type="ECO:0000313" key="6">
    <source>
        <dbReference type="EMBL" id="OGM01316.1"/>
    </source>
</evidence>
<keyword evidence="1" id="KW-0677">Repeat</keyword>
<dbReference type="InterPro" id="IPR036770">
    <property type="entry name" value="Ankyrin_rpt-contain_sf"/>
</dbReference>
<sequence>MRETVAGSANHIYDTLIAAVLAGDRPRLEKLLSADASLANKADSDGLTILMIAAMAARADIVDFLLNHRAAIDKTDSSGASALLYSIIHSNIQAAAALIKRGANIYQKDKSGLDASELAALYSQNEIIALIVNKAASRGSNVLKPEGGKYIYTSDDRKNSGVLSAVFSLVITILKYGFVMLLFLIALGIYLSKQQEEQITPYPSKQQAQKTSEPFKKVDGAPAKKRTAKKVRSAPDSMLFNLIDNSNPKGAAELIASGMFNLDAADSSLRTPLMLSAKNGYTDLVTLLIEKGAVIEMIDNNGNTALFYAIESGFTGIVKILLEKGADFEHANLDGIKPIILAAKKGGTDIIGLLADKGAGVNAETPYHDTALTWAAYNGHLDAVKFLISRGADTSVTTLHGDTAASLARKQGHHGVADVIDRGGVR</sequence>
<reference evidence="6 7" key="1">
    <citation type="journal article" date="2016" name="Nat. Commun.">
        <title>Thousands of microbial genomes shed light on interconnected biogeochemical processes in an aquifer system.</title>
        <authorList>
            <person name="Anantharaman K."/>
            <person name="Brown C.T."/>
            <person name="Hug L.A."/>
            <person name="Sharon I."/>
            <person name="Castelle C.J."/>
            <person name="Probst A.J."/>
            <person name="Thomas B.C."/>
            <person name="Singh A."/>
            <person name="Wilkins M.J."/>
            <person name="Karaoz U."/>
            <person name="Brodie E.L."/>
            <person name="Williams K.H."/>
            <person name="Hubbard S.S."/>
            <person name="Banfield J.F."/>
        </authorList>
    </citation>
    <scope>NUCLEOTIDE SEQUENCE [LARGE SCALE GENOMIC DNA]</scope>
</reference>
<feature type="transmembrane region" description="Helical" evidence="5">
    <location>
        <begin position="162"/>
        <end position="191"/>
    </location>
</feature>
<proteinExistence type="predicted"/>
<comment type="caution">
    <text evidence="6">The sequence shown here is derived from an EMBL/GenBank/DDBJ whole genome shotgun (WGS) entry which is preliminary data.</text>
</comment>
<dbReference type="Gene3D" id="1.25.40.20">
    <property type="entry name" value="Ankyrin repeat-containing domain"/>
    <property type="match status" value="3"/>
</dbReference>
<evidence type="ECO:0000256" key="5">
    <source>
        <dbReference type="SAM" id="Phobius"/>
    </source>
</evidence>
<feature type="repeat" description="ANK" evidence="3">
    <location>
        <begin position="334"/>
        <end position="366"/>
    </location>
</feature>
<dbReference type="InterPro" id="IPR050889">
    <property type="entry name" value="Dendritic_Spine_Reg/Scaffold"/>
</dbReference>
<protein>
    <submittedName>
        <fullName evidence="6">Uncharacterized protein</fullName>
    </submittedName>
</protein>
<dbReference type="PROSITE" id="PS50297">
    <property type="entry name" value="ANK_REP_REGION"/>
    <property type="match status" value="5"/>
</dbReference>
<feature type="compositionally biased region" description="Polar residues" evidence="4">
    <location>
        <begin position="201"/>
        <end position="212"/>
    </location>
</feature>
<dbReference type="AlphaFoldDB" id="A0A1F7WER2"/>
<dbReference type="STRING" id="1817813.A2008_01580"/>
<name>A0A1F7WER2_9BACT</name>
<dbReference type="SMART" id="SM00248">
    <property type="entry name" value="ANK"/>
    <property type="match status" value="6"/>
</dbReference>
<evidence type="ECO:0000256" key="3">
    <source>
        <dbReference type="PROSITE-ProRule" id="PRU00023"/>
    </source>
</evidence>
<keyword evidence="5" id="KW-1133">Transmembrane helix</keyword>
<organism evidence="6 7">
    <name type="scientific">Candidatus Wallbacteria bacterium GWC2_49_35</name>
    <dbReference type="NCBI Taxonomy" id="1817813"/>
    <lineage>
        <taxon>Bacteria</taxon>
        <taxon>Candidatus Walliibacteriota</taxon>
    </lineage>
</organism>
<dbReference type="Pfam" id="PF12796">
    <property type="entry name" value="Ank_2"/>
    <property type="match status" value="3"/>
</dbReference>
<dbReference type="PROSITE" id="PS50088">
    <property type="entry name" value="ANK_REPEAT"/>
    <property type="match status" value="6"/>
</dbReference>
<feature type="repeat" description="ANK" evidence="3">
    <location>
        <begin position="78"/>
        <end position="110"/>
    </location>
</feature>
<dbReference type="EMBL" id="MGFH01000238">
    <property type="protein sequence ID" value="OGM01316.1"/>
    <property type="molecule type" value="Genomic_DNA"/>
</dbReference>
<keyword evidence="2 3" id="KW-0040">ANK repeat</keyword>
<gene>
    <name evidence="6" type="ORF">A2008_01580</name>
</gene>
<dbReference type="PANTHER" id="PTHR24166">
    <property type="entry name" value="ROLLING PEBBLES, ISOFORM B"/>
    <property type="match status" value="1"/>
</dbReference>
<evidence type="ECO:0000256" key="2">
    <source>
        <dbReference type="ARBA" id="ARBA00023043"/>
    </source>
</evidence>
<keyword evidence="5" id="KW-0812">Transmembrane</keyword>
<feature type="repeat" description="ANK" evidence="3">
    <location>
        <begin position="268"/>
        <end position="300"/>
    </location>
</feature>
<evidence type="ECO:0000256" key="1">
    <source>
        <dbReference type="ARBA" id="ARBA00022737"/>
    </source>
</evidence>
<keyword evidence="5" id="KW-0472">Membrane</keyword>
<dbReference type="InterPro" id="IPR002110">
    <property type="entry name" value="Ankyrin_rpt"/>
</dbReference>
<evidence type="ECO:0000256" key="4">
    <source>
        <dbReference type="SAM" id="MobiDB-lite"/>
    </source>
</evidence>
<dbReference type="SUPFAM" id="SSF48403">
    <property type="entry name" value="Ankyrin repeat"/>
    <property type="match status" value="2"/>
</dbReference>
<feature type="repeat" description="ANK" evidence="3">
    <location>
        <begin position="45"/>
        <end position="77"/>
    </location>
</feature>